<evidence type="ECO:0000313" key="2">
    <source>
        <dbReference type="Proteomes" id="UP000601361"/>
    </source>
</evidence>
<name>A0ABQ1WLN2_9BACT</name>
<evidence type="ECO:0000313" key="1">
    <source>
        <dbReference type="EMBL" id="GGG34008.1"/>
    </source>
</evidence>
<comment type="caution">
    <text evidence="1">The sequence shown here is derived from an EMBL/GenBank/DDBJ whole genome shotgun (WGS) entry which is preliminary data.</text>
</comment>
<dbReference type="EMBL" id="BMGS01000002">
    <property type="protein sequence ID" value="GGG34008.1"/>
    <property type="molecule type" value="Genomic_DNA"/>
</dbReference>
<dbReference type="Proteomes" id="UP000601361">
    <property type="component" value="Unassembled WGS sequence"/>
</dbReference>
<gene>
    <name evidence="1" type="ORF">GCM10011378_08040</name>
</gene>
<sequence length="60" mass="7166">MKYRPDINARAYSRPLLEARLDELEKAERHATTVCRPRIMELRAIRKELSRRNKTLKSTI</sequence>
<keyword evidence="2" id="KW-1185">Reference proteome</keyword>
<accession>A0ABQ1WLN2</accession>
<proteinExistence type="predicted"/>
<protein>
    <submittedName>
        <fullName evidence="1">Uncharacterized protein</fullName>
    </submittedName>
</protein>
<reference evidence="2" key="1">
    <citation type="journal article" date="2019" name="Int. J. Syst. Evol. Microbiol.">
        <title>The Global Catalogue of Microorganisms (GCM) 10K type strain sequencing project: providing services to taxonomists for standard genome sequencing and annotation.</title>
        <authorList>
            <consortium name="The Broad Institute Genomics Platform"/>
            <consortium name="The Broad Institute Genome Sequencing Center for Infectious Disease"/>
            <person name="Wu L."/>
            <person name="Ma J."/>
        </authorList>
    </citation>
    <scope>NUCLEOTIDE SEQUENCE [LARGE SCALE GENOMIC DNA]</scope>
    <source>
        <strain evidence="2">CGMCC 1.12990</strain>
    </source>
</reference>
<dbReference type="RefSeq" id="WP_188556535.1">
    <property type="nucleotide sequence ID" value="NZ_BMGS01000002.1"/>
</dbReference>
<organism evidence="1 2">
    <name type="scientific">Hymenobacter glacieicola</name>
    <dbReference type="NCBI Taxonomy" id="1562124"/>
    <lineage>
        <taxon>Bacteria</taxon>
        <taxon>Pseudomonadati</taxon>
        <taxon>Bacteroidota</taxon>
        <taxon>Cytophagia</taxon>
        <taxon>Cytophagales</taxon>
        <taxon>Hymenobacteraceae</taxon>
        <taxon>Hymenobacter</taxon>
    </lineage>
</organism>